<dbReference type="Proteomes" id="UP001589693">
    <property type="component" value="Unassembled WGS sequence"/>
</dbReference>
<sequence>MELELDALQELPAEESQLSACGRTCSWTCSWTSIATRLPE</sequence>
<evidence type="ECO:0000313" key="2">
    <source>
        <dbReference type="Proteomes" id="UP001589693"/>
    </source>
</evidence>
<dbReference type="EMBL" id="JBHLZU010000009">
    <property type="protein sequence ID" value="MFB9904448.1"/>
    <property type="molecule type" value="Genomic_DNA"/>
</dbReference>
<protein>
    <submittedName>
        <fullName evidence="1">ALQxL family class IV lanthipeptide</fullName>
    </submittedName>
</protein>
<dbReference type="NCBIfam" id="NF038157">
    <property type="entry name" value="lanti_ALQxL"/>
    <property type="match status" value="1"/>
</dbReference>
<evidence type="ECO:0000313" key="1">
    <source>
        <dbReference type="EMBL" id="MFB9904448.1"/>
    </source>
</evidence>
<name>A0ABV5ZU71_9PSEU</name>
<dbReference type="RefSeq" id="WP_377851647.1">
    <property type="nucleotide sequence ID" value="NZ_JBHLZU010000009.1"/>
</dbReference>
<accession>A0ABV5ZU71</accession>
<organism evidence="1 2">
    <name type="scientific">Allokutzneria oryzae</name>
    <dbReference type="NCBI Taxonomy" id="1378989"/>
    <lineage>
        <taxon>Bacteria</taxon>
        <taxon>Bacillati</taxon>
        <taxon>Actinomycetota</taxon>
        <taxon>Actinomycetes</taxon>
        <taxon>Pseudonocardiales</taxon>
        <taxon>Pseudonocardiaceae</taxon>
        <taxon>Allokutzneria</taxon>
    </lineage>
</organism>
<reference evidence="1 2" key="1">
    <citation type="submission" date="2024-09" db="EMBL/GenBank/DDBJ databases">
        <authorList>
            <person name="Sun Q."/>
            <person name="Mori K."/>
        </authorList>
    </citation>
    <scope>NUCLEOTIDE SEQUENCE [LARGE SCALE GENOMIC DNA]</scope>
    <source>
        <strain evidence="1 2">TBRC 7907</strain>
    </source>
</reference>
<proteinExistence type="predicted"/>
<keyword evidence="2" id="KW-1185">Reference proteome</keyword>
<comment type="caution">
    <text evidence="1">The sequence shown here is derived from an EMBL/GenBank/DDBJ whole genome shotgun (WGS) entry which is preliminary data.</text>
</comment>
<gene>
    <name evidence="1" type="ORF">ACFFQA_10945</name>
</gene>